<evidence type="ECO:0008006" key="4">
    <source>
        <dbReference type="Google" id="ProtNLM"/>
    </source>
</evidence>
<organism evidence="2 3">
    <name type="scientific">Zhengella mangrovi</name>
    <dbReference type="NCBI Taxonomy" id="1982044"/>
    <lineage>
        <taxon>Bacteria</taxon>
        <taxon>Pseudomonadati</taxon>
        <taxon>Pseudomonadota</taxon>
        <taxon>Alphaproteobacteria</taxon>
        <taxon>Hyphomicrobiales</taxon>
        <taxon>Notoacmeibacteraceae</taxon>
        <taxon>Zhengella</taxon>
    </lineage>
</organism>
<reference evidence="2 3" key="1">
    <citation type="submission" date="2017-10" db="EMBL/GenBank/DDBJ databases">
        <title>Sedimentibacterium mangrovi gen. nov., sp. nov., a novel member of family Phyllobacteriacea isolated from mangrove sediment.</title>
        <authorList>
            <person name="Liao H."/>
            <person name="Tian Y."/>
        </authorList>
    </citation>
    <scope>NUCLEOTIDE SEQUENCE [LARGE SCALE GENOMIC DNA]</scope>
    <source>
        <strain evidence="2 3">X9-2-2</strain>
    </source>
</reference>
<name>A0A2G1QN66_9HYPH</name>
<dbReference type="AlphaFoldDB" id="A0A2G1QN66"/>
<gene>
    <name evidence="2" type="ORF">CSC94_10540</name>
</gene>
<evidence type="ECO:0000256" key="1">
    <source>
        <dbReference type="SAM" id="Phobius"/>
    </source>
</evidence>
<dbReference type="Proteomes" id="UP000221168">
    <property type="component" value="Unassembled WGS sequence"/>
</dbReference>
<dbReference type="RefSeq" id="WP_099306307.1">
    <property type="nucleotide sequence ID" value="NZ_PDVP01000005.1"/>
</dbReference>
<accession>A0A2G1QN66</accession>
<protein>
    <recommendedName>
        <fullName evidence="4">ATP synthase subunit I</fullName>
    </recommendedName>
</protein>
<dbReference type="Pfam" id="PF12966">
    <property type="entry name" value="AtpR"/>
    <property type="match status" value="1"/>
</dbReference>
<dbReference type="EMBL" id="PDVP01000005">
    <property type="protein sequence ID" value="PHP66987.1"/>
    <property type="molecule type" value="Genomic_DNA"/>
</dbReference>
<keyword evidence="1" id="KW-1133">Transmembrane helix</keyword>
<keyword evidence="1" id="KW-0472">Membrane</keyword>
<comment type="caution">
    <text evidence="2">The sequence shown here is derived from an EMBL/GenBank/DDBJ whole genome shotgun (WGS) entry which is preliminary data.</text>
</comment>
<proteinExistence type="predicted"/>
<keyword evidence="3" id="KW-1185">Reference proteome</keyword>
<keyword evidence="1" id="KW-0812">Transmembrane</keyword>
<dbReference type="InterPro" id="IPR017581">
    <property type="entry name" value="AtpR-like"/>
</dbReference>
<feature type="transmembrane region" description="Helical" evidence="1">
    <location>
        <begin position="59"/>
        <end position="86"/>
    </location>
</feature>
<evidence type="ECO:0000313" key="2">
    <source>
        <dbReference type="EMBL" id="PHP66987.1"/>
    </source>
</evidence>
<sequence length="99" mass="10532">MTDLSLHLPLFSPLWFLAGLAGFAAGYLAGLLHFRLLGSVADRLVRGDWQAVPLQLGRMALLVAFLGLTMLAGAHALIAATAGIVLARNRVLARERARG</sequence>
<evidence type="ECO:0000313" key="3">
    <source>
        <dbReference type="Proteomes" id="UP000221168"/>
    </source>
</evidence>
<feature type="transmembrane region" description="Helical" evidence="1">
    <location>
        <begin position="14"/>
        <end position="38"/>
    </location>
</feature>